<feature type="transmembrane region" description="Helical" evidence="1">
    <location>
        <begin position="20"/>
        <end position="40"/>
    </location>
</feature>
<organism evidence="2 3">
    <name type="scientific">Piloderma croceum (strain F 1598)</name>
    <dbReference type="NCBI Taxonomy" id="765440"/>
    <lineage>
        <taxon>Eukaryota</taxon>
        <taxon>Fungi</taxon>
        <taxon>Dikarya</taxon>
        <taxon>Basidiomycota</taxon>
        <taxon>Agaricomycotina</taxon>
        <taxon>Agaricomycetes</taxon>
        <taxon>Agaricomycetidae</taxon>
        <taxon>Atheliales</taxon>
        <taxon>Atheliaceae</taxon>
        <taxon>Piloderma</taxon>
    </lineage>
</organism>
<accession>A0A0C3FBX4</accession>
<keyword evidence="1" id="KW-1133">Transmembrane helix</keyword>
<evidence type="ECO:0000313" key="2">
    <source>
        <dbReference type="EMBL" id="KIM77236.1"/>
    </source>
</evidence>
<protein>
    <submittedName>
        <fullName evidence="2">Uncharacterized protein</fullName>
    </submittedName>
</protein>
<keyword evidence="1" id="KW-0812">Transmembrane</keyword>
<reference evidence="2 3" key="1">
    <citation type="submission" date="2014-04" db="EMBL/GenBank/DDBJ databases">
        <authorList>
            <consortium name="DOE Joint Genome Institute"/>
            <person name="Kuo A."/>
            <person name="Tarkka M."/>
            <person name="Buscot F."/>
            <person name="Kohler A."/>
            <person name="Nagy L.G."/>
            <person name="Floudas D."/>
            <person name="Copeland A."/>
            <person name="Barry K.W."/>
            <person name="Cichocki N."/>
            <person name="Veneault-Fourrey C."/>
            <person name="LaButti K."/>
            <person name="Lindquist E.A."/>
            <person name="Lipzen A."/>
            <person name="Lundell T."/>
            <person name="Morin E."/>
            <person name="Murat C."/>
            <person name="Sun H."/>
            <person name="Tunlid A."/>
            <person name="Henrissat B."/>
            <person name="Grigoriev I.V."/>
            <person name="Hibbett D.S."/>
            <person name="Martin F."/>
            <person name="Nordberg H.P."/>
            <person name="Cantor M.N."/>
            <person name="Hua S.X."/>
        </authorList>
    </citation>
    <scope>NUCLEOTIDE SEQUENCE [LARGE SCALE GENOMIC DNA]</scope>
    <source>
        <strain evidence="2 3">F 1598</strain>
    </source>
</reference>
<proteinExistence type="predicted"/>
<dbReference type="EMBL" id="KN833027">
    <property type="protein sequence ID" value="KIM77236.1"/>
    <property type="molecule type" value="Genomic_DNA"/>
</dbReference>
<evidence type="ECO:0000313" key="3">
    <source>
        <dbReference type="Proteomes" id="UP000054166"/>
    </source>
</evidence>
<dbReference type="AlphaFoldDB" id="A0A0C3FBX4"/>
<keyword evidence="3" id="KW-1185">Reference proteome</keyword>
<feature type="transmembrane region" description="Helical" evidence="1">
    <location>
        <begin position="84"/>
        <end position="105"/>
    </location>
</feature>
<keyword evidence="1" id="KW-0472">Membrane</keyword>
<dbReference type="InParanoid" id="A0A0C3FBX4"/>
<sequence>MDWKRSPMVLRNDRSLARYIPSHVFIGRLLWFYVVCLPSFHLPPSTQGWSLSCWDVPYQMGFPRFLYHLIYAPISMWKNHFRVPLLLSTDFLFGAASLCSGLAFLSDVTWTGSPCGYHQMFNENALVYPLHSPPPPRARVLIGRLLGTLVFVPHRQGTR</sequence>
<gene>
    <name evidence="2" type="ORF">PILCRDRAFT_625483</name>
</gene>
<name>A0A0C3FBX4_PILCF</name>
<reference evidence="3" key="2">
    <citation type="submission" date="2015-01" db="EMBL/GenBank/DDBJ databases">
        <title>Evolutionary Origins and Diversification of the Mycorrhizal Mutualists.</title>
        <authorList>
            <consortium name="DOE Joint Genome Institute"/>
            <consortium name="Mycorrhizal Genomics Consortium"/>
            <person name="Kohler A."/>
            <person name="Kuo A."/>
            <person name="Nagy L.G."/>
            <person name="Floudas D."/>
            <person name="Copeland A."/>
            <person name="Barry K.W."/>
            <person name="Cichocki N."/>
            <person name="Veneault-Fourrey C."/>
            <person name="LaButti K."/>
            <person name="Lindquist E.A."/>
            <person name="Lipzen A."/>
            <person name="Lundell T."/>
            <person name="Morin E."/>
            <person name="Murat C."/>
            <person name="Riley R."/>
            <person name="Ohm R."/>
            <person name="Sun H."/>
            <person name="Tunlid A."/>
            <person name="Henrissat B."/>
            <person name="Grigoriev I.V."/>
            <person name="Hibbett D.S."/>
            <person name="Martin F."/>
        </authorList>
    </citation>
    <scope>NUCLEOTIDE SEQUENCE [LARGE SCALE GENOMIC DNA]</scope>
    <source>
        <strain evidence="3">F 1598</strain>
    </source>
</reference>
<dbReference type="HOGENOM" id="CLU_1661464_0_0_1"/>
<evidence type="ECO:0000256" key="1">
    <source>
        <dbReference type="SAM" id="Phobius"/>
    </source>
</evidence>
<dbReference type="Proteomes" id="UP000054166">
    <property type="component" value="Unassembled WGS sequence"/>
</dbReference>